<organism evidence="1 2">
    <name type="scientific">Nicotiana tabacum</name>
    <name type="common">Common tobacco</name>
    <dbReference type="NCBI Taxonomy" id="4097"/>
    <lineage>
        <taxon>Eukaryota</taxon>
        <taxon>Viridiplantae</taxon>
        <taxon>Streptophyta</taxon>
        <taxon>Embryophyta</taxon>
        <taxon>Tracheophyta</taxon>
        <taxon>Spermatophyta</taxon>
        <taxon>Magnoliopsida</taxon>
        <taxon>eudicotyledons</taxon>
        <taxon>Gunneridae</taxon>
        <taxon>Pentapetalae</taxon>
        <taxon>asterids</taxon>
        <taxon>lamiids</taxon>
        <taxon>Solanales</taxon>
        <taxon>Solanaceae</taxon>
        <taxon>Nicotianoideae</taxon>
        <taxon>Nicotianeae</taxon>
        <taxon>Nicotiana</taxon>
    </lineage>
</organism>
<protein>
    <submittedName>
        <fullName evidence="2">Uncharacterized protein LOC142165516</fullName>
    </submittedName>
</protein>
<sequence>MLKIKEIDTHVKAYLYDIGYHRWSRVHDMVNRKWTMTSNIAELLNAVTKDIRELLIVELLEYMRILLESWNNEKLSKAKSTFTYLGEKIQQRVGGQQDIIAEDESKLYPVRASTDHIHTLIDGVKRFIVCLQNKRCSYGQFQLDELPYPHALVDLRHMSEF</sequence>
<dbReference type="RefSeq" id="XP_075080153.1">
    <property type="nucleotide sequence ID" value="XM_075224052.1"/>
</dbReference>
<reference evidence="1" key="1">
    <citation type="journal article" date="2014" name="Nat. Commun.">
        <title>The tobacco genome sequence and its comparison with those of tomato and potato.</title>
        <authorList>
            <person name="Sierro N."/>
            <person name="Battey J.N."/>
            <person name="Ouadi S."/>
            <person name="Bakaher N."/>
            <person name="Bovet L."/>
            <person name="Willig A."/>
            <person name="Goepfert S."/>
            <person name="Peitsch M.C."/>
            <person name="Ivanov N.V."/>
        </authorList>
    </citation>
    <scope>NUCLEOTIDE SEQUENCE [LARGE SCALE GENOMIC DNA]</scope>
</reference>
<evidence type="ECO:0000313" key="2">
    <source>
        <dbReference type="RefSeq" id="XP_075080153.1"/>
    </source>
</evidence>
<accession>A0AC58S596</accession>
<name>A0AC58S596_TOBAC</name>
<keyword evidence="1" id="KW-1185">Reference proteome</keyword>
<reference evidence="2" key="2">
    <citation type="submission" date="2025-08" db="UniProtKB">
        <authorList>
            <consortium name="RefSeq"/>
        </authorList>
    </citation>
    <scope>IDENTIFICATION</scope>
    <source>
        <tissue evidence="2">Leaf</tissue>
    </source>
</reference>
<dbReference type="Proteomes" id="UP000790787">
    <property type="component" value="Chromosome 10"/>
</dbReference>
<gene>
    <name evidence="2" type="primary">LOC142165516</name>
</gene>
<evidence type="ECO:0000313" key="1">
    <source>
        <dbReference type="Proteomes" id="UP000790787"/>
    </source>
</evidence>
<proteinExistence type="predicted"/>